<protein>
    <submittedName>
        <fullName evidence="1">Uncharacterized protein</fullName>
    </submittedName>
</protein>
<keyword evidence="2" id="KW-1185">Reference proteome</keyword>
<name>A0ABU8Y9V9_9MICO</name>
<proteinExistence type="predicted"/>
<reference evidence="1 2" key="1">
    <citation type="submission" date="2024-03" db="EMBL/GenBank/DDBJ databases">
        <title>Whole genomes of four grape xylem sap localized bacterial endophytes.</title>
        <authorList>
            <person name="Kumar G."/>
            <person name="Savka M.A."/>
        </authorList>
    </citation>
    <scope>NUCLEOTIDE SEQUENCE [LARGE SCALE GENOMIC DNA]</scope>
    <source>
        <strain evidence="1 2">RIT_GXS8</strain>
    </source>
</reference>
<gene>
    <name evidence="1" type="ORF">WMN62_08950</name>
</gene>
<evidence type="ECO:0000313" key="2">
    <source>
        <dbReference type="Proteomes" id="UP001370299"/>
    </source>
</evidence>
<organism evidence="1 2">
    <name type="scientific">Curtobacterium citreum</name>
    <dbReference type="NCBI Taxonomy" id="2036"/>
    <lineage>
        <taxon>Bacteria</taxon>
        <taxon>Bacillati</taxon>
        <taxon>Actinomycetota</taxon>
        <taxon>Actinomycetes</taxon>
        <taxon>Micrococcales</taxon>
        <taxon>Microbacteriaceae</taxon>
        <taxon>Curtobacterium</taxon>
    </lineage>
</organism>
<comment type="caution">
    <text evidence="1">The sequence shown here is derived from an EMBL/GenBank/DDBJ whole genome shotgun (WGS) entry which is preliminary data.</text>
</comment>
<accession>A0ABU8Y9V9</accession>
<sequence length="125" mass="13811">MPEPVVVLVGGWEHQCCGLPVEIGDVVEYGVVSADGARRFEEVRHGTVRNQTLRGRVVELFAVGADGRVAIDRVPSGRALRGFDDDDDGHLEARWTGQRVTVEWEGDPEFEVVLEPYGKAGRRVQ</sequence>
<dbReference type="Proteomes" id="UP001370299">
    <property type="component" value="Unassembled WGS sequence"/>
</dbReference>
<evidence type="ECO:0000313" key="1">
    <source>
        <dbReference type="EMBL" id="MEK0171594.1"/>
    </source>
</evidence>
<dbReference type="EMBL" id="JBBLYY010000045">
    <property type="protein sequence ID" value="MEK0171594.1"/>
    <property type="molecule type" value="Genomic_DNA"/>
</dbReference>
<dbReference type="RefSeq" id="WP_340197123.1">
    <property type="nucleotide sequence ID" value="NZ_JBBKAP010000055.1"/>
</dbReference>